<dbReference type="InterPro" id="IPR006094">
    <property type="entry name" value="Oxid_FAD_bind_N"/>
</dbReference>
<organism evidence="4 7">
    <name type="scientific">Pseudomonas delhiensis</name>
    <dbReference type="NCBI Taxonomy" id="366289"/>
    <lineage>
        <taxon>Bacteria</taxon>
        <taxon>Pseudomonadati</taxon>
        <taxon>Pseudomonadota</taxon>
        <taxon>Gammaproteobacteria</taxon>
        <taxon>Pseudomonadales</taxon>
        <taxon>Pseudomonadaceae</taxon>
        <taxon>Pseudomonas</taxon>
    </lineage>
</organism>
<dbReference type="InterPro" id="IPR016166">
    <property type="entry name" value="FAD-bd_PCMH"/>
</dbReference>
<name>A0A239GTN2_9PSED</name>
<dbReference type="SUPFAM" id="SSF55103">
    <property type="entry name" value="FAD-linked oxidases, C-terminal domain"/>
    <property type="match status" value="1"/>
</dbReference>
<reference evidence="5 6" key="2">
    <citation type="submission" date="2017-06" db="EMBL/GenBank/DDBJ databases">
        <authorList>
            <person name="Varghese N."/>
            <person name="Submissions S."/>
        </authorList>
    </citation>
    <scope>NUCLEOTIDE SEQUENCE [LARGE SCALE GENOMIC DNA]</scope>
    <source>
        <strain evidence="5 6">RLD-1</strain>
    </source>
</reference>
<keyword evidence="6" id="KW-1185">Reference proteome</keyword>
<dbReference type="InterPro" id="IPR016169">
    <property type="entry name" value="FAD-bd_PCMH_sub2"/>
</dbReference>
<dbReference type="Proteomes" id="UP000198309">
    <property type="component" value="Unassembled WGS sequence"/>
</dbReference>
<dbReference type="Gene3D" id="3.30.465.10">
    <property type="match status" value="1"/>
</dbReference>
<gene>
    <name evidence="4" type="ORF">SAMN05216189_10525</name>
    <name evidence="5" type="ORF">SAMN06295949_10623</name>
</gene>
<evidence type="ECO:0000259" key="3">
    <source>
        <dbReference type="PROSITE" id="PS51387"/>
    </source>
</evidence>
<evidence type="ECO:0000313" key="7">
    <source>
        <dbReference type="Proteomes" id="UP000199693"/>
    </source>
</evidence>
<dbReference type="Proteomes" id="UP000199693">
    <property type="component" value="Unassembled WGS sequence"/>
</dbReference>
<sequence length="359" mass="39102">MQQQHFDPQAGHDRSAELLEQVRQALAEKTALAIRGGSSKRFLGRQVEARPLDVAGHTGIVSYDPTELVITARAGTPLRELNAALDSAGQMLACEAPCFTENATVGGMLAAGLSGPRRPWAGAVRDFVLGTRLISGLGTHLRFGGEVMKNVAGYDLSRLLAGSFGCLGVITEASFKVLPKPRCRISLRQEIPLERALLRLGEWGQQPLPLSAAAHDGKHLYLRFEGNEGSVRAACDRIGGEPLDDAWWDDLREQRLDFFRDPRPLWRLSLPALSAPLALPGEQLLDWGGAQRWLKSEASATQIREAVSAVGGHASCFTPGHVDDPLHPLPAPLLKLHRSLKRQLDPQGIFNPGRMYADF</sequence>
<evidence type="ECO:0000313" key="5">
    <source>
        <dbReference type="EMBL" id="SNS71873.1"/>
    </source>
</evidence>
<dbReference type="PANTHER" id="PTHR11748:SF103">
    <property type="entry name" value="GLYCOLATE OXIDASE SUBUNIT GLCE"/>
    <property type="match status" value="1"/>
</dbReference>
<dbReference type="InterPro" id="IPR016164">
    <property type="entry name" value="FAD-linked_Oxase-like_C"/>
</dbReference>
<evidence type="ECO:0000313" key="4">
    <source>
        <dbReference type="EMBL" id="SDK78684.1"/>
    </source>
</evidence>
<keyword evidence="2" id="KW-0274">FAD</keyword>
<dbReference type="Pfam" id="PF01565">
    <property type="entry name" value="FAD_binding_4"/>
    <property type="match status" value="1"/>
</dbReference>
<evidence type="ECO:0000256" key="1">
    <source>
        <dbReference type="ARBA" id="ARBA00022630"/>
    </source>
</evidence>
<dbReference type="SUPFAM" id="SSF56176">
    <property type="entry name" value="FAD-binding/transporter-associated domain-like"/>
    <property type="match status" value="1"/>
</dbReference>
<keyword evidence="1" id="KW-0285">Flavoprotein</keyword>
<evidence type="ECO:0000256" key="2">
    <source>
        <dbReference type="ARBA" id="ARBA00022827"/>
    </source>
</evidence>
<dbReference type="AlphaFoldDB" id="A0A239GTN2"/>
<dbReference type="GO" id="GO:0003824">
    <property type="term" value="F:catalytic activity"/>
    <property type="evidence" value="ECO:0007669"/>
    <property type="project" value="InterPro"/>
</dbReference>
<dbReference type="EMBL" id="FZPC01000006">
    <property type="protein sequence ID" value="SNS71873.1"/>
    <property type="molecule type" value="Genomic_DNA"/>
</dbReference>
<proteinExistence type="predicted"/>
<feature type="domain" description="FAD-binding PCMH-type" evidence="3">
    <location>
        <begin position="4"/>
        <end position="180"/>
    </location>
</feature>
<dbReference type="RefSeq" id="WP_089390727.1">
    <property type="nucleotide sequence ID" value="NZ_FNEC01000052.1"/>
</dbReference>
<dbReference type="InterPro" id="IPR036318">
    <property type="entry name" value="FAD-bd_PCMH-like_sf"/>
</dbReference>
<dbReference type="EMBL" id="FNEC01000052">
    <property type="protein sequence ID" value="SDK78684.1"/>
    <property type="molecule type" value="Genomic_DNA"/>
</dbReference>
<dbReference type="PROSITE" id="PS51387">
    <property type="entry name" value="FAD_PCMH"/>
    <property type="match status" value="1"/>
</dbReference>
<evidence type="ECO:0000313" key="6">
    <source>
        <dbReference type="Proteomes" id="UP000198309"/>
    </source>
</evidence>
<dbReference type="PANTHER" id="PTHR11748">
    <property type="entry name" value="D-LACTATE DEHYDROGENASE"/>
    <property type="match status" value="1"/>
</dbReference>
<protein>
    <submittedName>
        <fullName evidence="4">Glycolate oxidase FAD binding subunit</fullName>
    </submittedName>
</protein>
<accession>A0A239GTN2</accession>
<reference evidence="4 7" key="1">
    <citation type="submission" date="2016-10" db="EMBL/GenBank/DDBJ databases">
        <authorList>
            <person name="de Groot N.N."/>
        </authorList>
    </citation>
    <scope>NUCLEOTIDE SEQUENCE [LARGE SCALE GENOMIC DNA]</scope>
    <source>
        <strain evidence="4 7">CCM 7361</strain>
    </source>
</reference>
<dbReference type="NCBIfam" id="NF008439">
    <property type="entry name" value="PRK11282.1"/>
    <property type="match status" value="1"/>
</dbReference>
<dbReference type="GO" id="GO:0071949">
    <property type="term" value="F:FAD binding"/>
    <property type="evidence" value="ECO:0007669"/>
    <property type="project" value="InterPro"/>
</dbReference>